<dbReference type="OMA" id="IVCHVIV"/>
<keyword evidence="2" id="KW-1064">Adaptive immunity</keyword>
<evidence type="ECO:0000259" key="4">
    <source>
        <dbReference type="PROSITE" id="PS50835"/>
    </source>
</evidence>
<dbReference type="GO" id="GO:0019814">
    <property type="term" value="C:immunoglobulin complex"/>
    <property type="evidence" value="ECO:0007669"/>
    <property type="project" value="UniProtKB-KW"/>
</dbReference>
<accession>A0A8C1H236</accession>
<dbReference type="InterPro" id="IPR050199">
    <property type="entry name" value="IgHV"/>
</dbReference>
<reference evidence="5" key="1">
    <citation type="submission" date="2025-08" db="UniProtKB">
        <authorList>
            <consortium name="Ensembl"/>
        </authorList>
    </citation>
    <scope>IDENTIFICATION</scope>
</reference>
<dbReference type="PANTHER" id="PTHR23266">
    <property type="entry name" value="IMMUNOGLOBULIN HEAVY CHAIN"/>
    <property type="match status" value="1"/>
</dbReference>
<dbReference type="Gene3D" id="2.60.40.10">
    <property type="entry name" value="Immunoglobulins"/>
    <property type="match status" value="1"/>
</dbReference>
<dbReference type="GO" id="GO:0002250">
    <property type="term" value="P:adaptive immune response"/>
    <property type="evidence" value="ECO:0007669"/>
    <property type="project" value="UniProtKB-KW"/>
</dbReference>
<dbReference type="SMART" id="SM00406">
    <property type="entry name" value="IGv"/>
    <property type="match status" value="1"/>
</dbReference>
<dbReference type="Proteomes" id="UP001108240">
    <property type="component" value="Unplaced"/>
</dbReference>
<name>A0A8C1H236_CYPCA</name>
<sequence>QTLTESESVVIKPGNNHKLTCTFSGIDVGDAVISWIRQAEGKALEWISYISAPSGSNKYYSKTIEGRFTISRDNNTAVYYCTRKTVQFLGIVCHVIVTVHTGSMEMKEREDEE</sequence>
<dbReference type="InterPro" id="IPR013106">
    <property type="entry name" value="Ig_V-set"/>
</dbReference>
<dbReference type="SUPFAM" id="SSF48726">
    <property type="entry name" value="Immunoglobulin"/>
    <property type="match status" value="1"/>
</dbReference>
<dbReference type="AlphaFoldDB" id="A0A8C1H236"/>
<dbReference type="PROSITE" id="PS50835">
    <property type="entry name" value="IG_LIKE"/>
    <property type="match status" value="1"/>
</dbReference>
<keyword evidence="1" id="KW-0391">Immunity</keyword>
<evidence type="ECO:0000256" key="2">
    <source>
        <dbReference type="ARBA" id="ARBA00023130"/>
    </source>
</evidence>
<dbReference type="Ensembl" id="ENSCCRT00000019839.2">
    <property type="protein sequence ID" value="ENSCCRP00000018233.2"/>
    <property type="gene ID" value="ENSCCRG00000010142.2"/>
</dbReference>
<protein>
    <recommendedName>
        <fullName evidence="4">Ig-like domain-containing protein</fullName>
    </recommendedName>
</protein>
<dbReference type="FunFam" id="2.60.40.10:FF:003074">
    <property type="entry name" value="Immunoglobulin heavy variable 11-1"/>
    <property type="match status" value="1"/>
</dbReference>
<dbReference type="InterPro" id="IPR013783">
    <property type="entry name" value="Ig-like_fold"/>
</dbReference>
<feature type="domain" description="Ig-like" evidence="4">
    <location>
        <begin position="1"/>
        <end position="82"/>
    </location>
</feature>
<dbReference type="InterPro" id="IPR036179">
    <property type="entry name" value="Ig-like_dom_sf"/>
</dbReference>
<reference evidence="5" key="2">
    <citation type="submission" date="2025-09" db="UniProtKB">
        <authorList>
            <consortium name="Ensembl"/>
        </authorList>
    </citation>
    <scope>IDENTIFICATION</scope>
</reference>
<evidence type="ECO:0000313" key="5">
    <source>
        <dbReference type="Ensembl" id="ENSCCRP00000018233.2"/>
    </source>
</evidence>
<dbReference type="InterPro" id="IPR007110">
    <property type="entry name" value="Ig-like_dom"/>
</dbReference>
<keyword evidence="6" id="KW-1185">Reference proteome</keyword>
<dbReference type="GO" id="GO:0005576">
    <property type="term" value="C:extracellular region"/>
    <property type="evidence" value="ECO:0007669"/>
    <property type="project" value="UniProtKB-ARBA"/>
</dbReference>
<evidence type="ECO:0000313" key="6">
    <source>
        <dbReference type="Proteomes" id="UP001108240"/>
    </source>
</evidence>
<proteinExistence type="predicted"/>
<organism evidence="5 6">
    <name type="scientific">Cyprinus carpio carpio</name>
    <dbReference type="NCBI Taxonomy" id="630221"/>
    <lineage>
        <taxon>Eukaryota</taxon>
        <taxon>Metazoa</taxon>
        <taxon>Chordata</taxon>
        <taxon>Craniata</taxon>
        <taxon>Vertebrata</taxon>
        <taxon>Euteleostomi</taxon>
        <taxon>Actinopterygii</taxon>
        <taxon>Neopterygii</taxon>
        <taxon>Teleostei</taxon>
        <taxon>Ostariophysi</taxon>
        <taxon>Cypriniformes</taxon>
        <taxon>Cyprinidae</taxon>
        <taxon>Cyprininae</taxon>
        <taxon>Cyprinus</taxon>
    </lineage>
</organism>
<evidence type="ECO:0000256" key="3">
    <source>
        <dbReference type="ARBA" id="ARBA00043265"/>
    </source>
</evidence>
<dbReference type="GeneTree" id="ENSGT01140000282517"/>
<evidence type="ECO:0000256" key="1">
    <source>
        <dbReference type="ARBA" id="ARBA00022859"/>
    </source>
</evidence>
<keyword evidence="3" id="KW-1280">Immunoglobulin</keyword>